<gene>
    <name evidence="3" type="ORF">Q4490_13525</name>
</gene>
<evidence type="ECO:0000313" key="3">
    <source>
        <dbReference type="EMBL" id="MDO6454589.1"/>
    </source>
</evidence>
<accession>A0AAW7XJW1</accession>
<dbReference type="Proteomes" id="UP001169862">
    <property type="component" value="Unassembled WGS sequence"/>
</dbReference>
<dbReference type="Pfam" id="PF20093">
    <property type="entry name" value="DUF6484"/>
    <property type="match status" value="1"/>
</dbReference>
<proteinExistence type="predicted"/>
<evidence type="ECO:0000256" key="1">
    <source>
        <dbReference type="SAM" id="MobiDB-lite"/>
    </source>
</evidence>
<evidence type="ECO:0000313" key="4">
    <source>
        <dbReference type="Proteomes" id="UP001169862"/>
    </source>
</evidence>
<protein>
    <submittedName>
        <fullName evidence="3">DUF6484 domain-containing protein</fullName>
    </submittedName>
</protein>
<feature type="domain" description="DUF6484" evidence="2">
    <location>
        <begin position="48"/>
        <end position="107"/>
    </location>
</feature>
<dbReference type="AlphaFoldDB" id="A0AAW7XJW1"/>
<reference evidence="3" key="1">
    <citation type="submission" date="2023-07" db="EMBL/GenBank/DDBJ databases">
        <title>Genome content predicts the carbon catabolic preferences of heterotrophic bacteria.</title>
        <authorList>
            <person name="Gralka M."/>
        </authorList>
    </citation>
    <scope>NUCLEOTIDE SEQUENCE</scope>
    <source>
        <strain evidence="3">I2M16</strain>
    </source>
</reference>
<dbReference type="RefSeq" id="WP_075180329.1">
    <property type="nucleotide sequence ID" value="NZ_CAXPPA010000047.1"/>
</dbReference>
<dbReference type="EMBL" id="JAUOPG010000009">
    <property type="protein sequence ID" value="MDO6454589.1"/>
    <property type="molecule type" value="Genomic_DNA"/>
</dbReference>
<name>A0AAW7XJW1_9GAMM</name>
<dbReference type="InterPro" id="IPR045506">
    <property type="entry name" value="DUF6484"/>
</dbReference>
<comment type="caution">
    <text evidence="3">The sequence shown here is derived from an EMBL/GenBank/DDBJ whole genome shotgun (WGS) entry which is preliminary data.</text>
</comment>
<organism evidence="3 4">
    <name type="scientific">Neptunomonas phycophila</name>
    <dbReference type="NCBI Taxonomy" id="1572645"/>
    <lineage>
        <taxon>Bacteria</taxon>
        <taxon>Pseudomonadati</taxon>
        <taxon>Pseudomonadota</taxon>
        <taxon>Gammaproteobacteria</taxon>
        <taxon>Oceanospirillales</taxon>
        <taxon>Oceanospirillaceae</taxon>
        <taxon>Neptunomonas</taxon>
    </lineage>
</organism>
<sequence>MASKHVTESLSFSEVTEKKSDHEPLNPYIDSALQMENGKPVHIEMPILGVLTGFNLAGQPLVSHEYSEYDDMIAMSTTKLELDDINKKVTLVFIKGDVKQPMILGVVQDQVLEINTPKTIECAEGILLKCGDAKISLDKDGHLLIQGVTVSTQAYGTNRVKGSAVKIN</sequence>
<feature type="region of interest" description="Disordered" evidence="1">
    <location>
        <begin position="1"/>
        <end position="23"/>
    </location>
</feature>
<evidence type="ECO:0000259" key="2">
    <source>
        <dbReference type="Pfam" id="PF20093"/>
    </source>
</evidence>